<dbReference type="InterPro" id="IPR036691">
    <property type="entry name" value="Endo/exonu/phosph_ase_sf"/>
</dbReference>
<gene>
    <name evidence="2" type="ORF">C7450_11194</name>
</gene>
<keyword evidence="2" id="KW-0378">Hydrolase</keyword>
<sequence length="286" mass="31756">MRVVTYNIQYGKGRDGRYDIDRVADVLVGADIVGLQEVEAYWERSGNIHQVERIAERLGGYHAVYGATVDIDKRLDGRHVRRQFGNAILSRWPIITTRTFLFPKLTPLTAHAIQRGVTEATIETPLGLIRVYSSHFSHLCDEERLLHAQLTLDVHRRAQSDGPVSAGGHPDTSWLEEPPPPVPAEAILMGDLNLTPDSPVYELLVGPTSHMYGRLNPPGCFCDAWVAAGHAETEGDTIYRDWDGKTGKRIDYIMVTPGLRAKVASAEVLRDADASDHQPVAVTFRD</sequence>
<keyword evidence="3" id="KW-1185">Reference proteome</keyword>
<evidence type="ECO:0000313" key="3">
    <source>
        <dbReference type="Proteomes" id="UP000248021"/>
    </source>
</evidence>
<name>A0A2V3TZ92_9HYPH</name>
<dbReference type="PANTHER" id="PTHR14859:SF1">
    <property type="entry name" value="PGAP2-INTERACTING PROTEIN"/>
    <property type="match status" value="1"/>
</dbReference>
<dbReference type="GO" id="GO:0016020">
    <property type="term" value="C:membrane"/>
    <property type="evidence" value="ECO:0007669"/>
    <property type="project" value="GOC"/>
</dbReference>
<keyword evidence="2" id="KW-0255">Endonuclease</keyword>
<dbReference type="GO" id="GO:0004519">
    <property type="term" value="F:endonuclease activity"/>
    <property type="evidence" value="ECO:0007669"/>
    <property type="project" value="UniProtKB-KW"/>
</dbReference>
<dbReference type="Gene3D" id="3.60.10.10">
    <property type="entry name" value="Endonuclease/exonuclease/phosphatase"/>
    <property type="match status" value="1"/>
</dbReference>
<protein>
    <submittedName>
        <fullName evidence="2">Endonuclease/exonuclease/phosphatase family metal-dependent hydrolase</fullName>
    </submittedName>
</protein>
<dbReference type="Pfam" id="PF03372">
    <property type="entry name" value="Exo_endo_phos"/>
    <property type="match status" value="1"/>
</dbReference>
<dbReference type="EMBL" id="QJJK01000011">
    <property type="protein sequence ID" value="PXW54563.1"/>
    <property type="molecule type" value="Genomic_DNA"/>
</dbReference>
<dbReference type="RefSeq" id="WP_170147407.1">
    <property type="nucleotide sequence ID" value="NZ_JAHBRY010000001.1"/>
</dbReference>
<proteinExistence type="predicted"/>
<reference evidence="2 3" key="1">
    <citation type="submission" date="2018-05" db="EMBL/GenBank/DDBJ databases">
        <title>Genomic Encyclopedia of Type Strains, Phase IV (KMG-IV): sequencing the most valuable type-strain genomes for metagenomic binning, comparative biology and taxonomic classification.</title>
        <authorList>
            <person name="Goeker M."/>
        </authorList>
    </citation>
    <scope>NUCLEOTIDE SEQUENCE [LARGE SCALE GENOMIC DNA]</scope>
    <source>
        <strain evidence="2 3">DSM 6462</strain>
    </source>
</reference>
<dbReference type="SUPFAM" id="SSF56219">
    <property type="entry name" value="DNase I-like"/>
    <property type="match status" value="1"/>
</dbReference>
<feature type="domain" description="Endonuclease/exonuclease/phosphatase" evidence="1">
    <location>
        <begin position="4"/>
        <end position="277"/>
    </location>
</feature>
<comment type="caution">
    <text evidence="2">The sequence shown here is derived from an EMBL/GenBank/DDBJ whole genome shotgun (WGS) entry which is preliminary data.</text>
</comment>
<dbReference type="GO" id="GO:0006506">
    <property type="term" value="P:GPI anchor biosynthetic process"/>
    <property type="evidence" value="ECO:0007669"/>
    <property type="project" value="TreeGrafter"/>
</dbReference>
<dbReference type="InterPro" id="IPR051916">
    <property type="entry name" value="GPI-anchor_lipid_remodeler"/>
</dbReference>
<dbReference type="GO" id="GO:0004527">
    <property type="term" value="F:exonuclease activity"/>
    <property type="evidence" value="ECO:0007669"/>
    <property type="project" value="UniProtKB-KW"/>
</dbReference>
<dbReference type="Proteomes" id="UP000248021">
    <property type="component" value="Unassembled WGS sequence"/>
</dbReference>
<dbReference type="InterPro" id="IPR005135">
    <property type="entry name" value="Endo/exonuclease/phosphatase"/>
</dbReference>
<evidence type="ECO:0000313" key="2">
    <source>
        <dbReference type="EMBL" id="PXW54563.1"/>
    </source>
</evidence>
<keyword evidence="2" id="KW-0540">Nuclease</keyword>
<accession>A0A2V3TZ92</accession>
<evidence type="ECO:0000259" key="1">
    <source>
        <dbReference type="Pfam" id="PF03372"/>
    </source>
</evidence>
<keyword evidence="2" id="KW-0269">Exonuclease</keyword>
<organism evidence="2 3">
    <name type="scientific">Chelatococcus asaccharovorans</name>
    <dbReference type="NCBI Taxonomy" id="28210"/>
    <lineage>
        <taxon>Bacteria</taxon>
        <taxon>Pseudomonadati</taxon>
        <taxon>Pseudomonadota</taxon>
        <taxon>Alphaproteobacteria</taxon>
        <taxon>Hyphomicrobiales</taxon>
        <taxon>Chelatococcaceae</taxon>
        <taxon>Chelatococcus</taxon>
    </lineage>
</organism>
<dbReference type="AlphaFoldDB" id="A0A2V3TZ92"/>
<dbReference type="PANTHER" id="PTHR14859">
    <property type="entry name" value="CALCOFLUOR WHITE HYPERSENSITIVE PROTEIN PRECURSOR"/>
    <property type="match status" value="1"/>
</dbReference>